<feature type="coiled-coil region" evidence="1">
    <location>
        <begin position="10"/>
        <end position="37"/>
    </location>
</feature>
<evidence type="ECO:0000313" key="3">
    <source>
        <dbReference type="EMBL" id="VAW82785.1"/>
    </source>
</evidence>
<dbReference type="AlphaFoldDB" id="A0A3B0YPJ4"/>
<keyword evidence="1" id="KW-0175">Coiled coil</keyword>
<dbReference type="InterPro" id="IPR024463">
    <property type="entry name" value="Transposase_TnpC_homeodom"/>
</dbReference>
<protein>
    <recommendedName>
        <fullName evidence="2">Transposase TnpC homeodomain domain-containing protein</fullName>
    </recommendedName>
</protein>
<feature type="domain" description="Transposase TnpC homeodomain" evidence="2">
    <location>
        <begin position="27"/>
        <end position="97"/>
    </location>
</feature>
<dbReference type="EMBL" id="UOFL01000253">
    <property type="protein sequence ID" value="VAW82785.1"/>
    <property type="molecule type" value="Genomic_DNA"/>
</dbReference>
<evidence type="ECO:0000256" key="1">
    <source>
        <dbReference type="SAM" id="Coils"/>
    </source>
</evidence>
<proteinExistence type="predicted"/>
<sequence>MKANSITNDVTILKLQISEQQQRIDYLENQIRLFRHQRFGPSSETFSPDQLSLLENNADDAKVLEVLKNDSNNKTQVKSHQRRKHSKIVINDDIAVERVIIDLEDHEKTCSCCKSTMTYIGGDTTRQVSFIINKGKRAPNYTDCMKHRVD</sequence>
<organism evidence="3">
    <name type="scientific">hydrothermal vent metagenome</name>
    <dbReference type="NCBI Taxonomy" id="652676"/>
    <lineage>
        <taxon>unclassified sequences</taxon>
        <taxon>metagenomes</taxon>
        <taxon>ecological metagenomes</taxon>
    </lineage>
</organism>
<evidence type="ECO:0000259" key="2">
    <source>
        <dbReference type="Pfam" id="PF13007"/>
    </source>
</evidence>
<reference evidence="3" key="1">
    <citation type="submission" date="2018-06" db="EMBL/GenBank/DDBJ databases">
        <authorList>
            <person name="Zhirakovskaya E."/>
        </authorList>
    </citation>
    <scope>NUCLEOTIDE SEQUENCE</scope>
</reference>
<gene>
    <name evidence="3" type="ORF">MNBD_GAMMA12-2909</name>
</gene>
<accession>A0A3B0YPJ4</accession>
<dbReference type="Pfam" id="PF13007">
    <property type="entry name" value="LZ_Tnp_IS66"/>
    <property type="match status" value="1"/>
</dbReference>
<name>A0A3B0YPJ4_9ZZZZ</name>